<dbReference type="Pfam" id="PF02113">
    <property type="entry name" value="Peptidase_S13"/>
    <property type="match status" value="1"/>
</dbReference>
<dbReference type="Gene3D" id="3.40.710.10">
    <property type="entry name" value="DD-peptidase/beta-lactamase superfamily"/>
    <property type="match status" value="2"/>
</dbReference>
<evidence type="ECO:0000256" key="2">
    <source>
        <dbReference type="ARBA" id="ARBA00022801"/>
    </source>
</evidence>
<dbReference type="SUPFAM" id="SSF56601">
    <property type="entry name" value="beta-lactamase/transpeptidase-like"/>
    <property type="match status" value="1"/>
</dbReference>
<evidence type="ECO:0000313" key="4">
    <source>
        <dbReference type="EMBL" id="MBA8848279.1"/>
    </source>
</evidence>
<dbReference type="PANTHER" id="PTHR30023:SF0">
    <property type="entry name" value="PENICILLIN-SENSITIVE CARBOXYPEPTIDASE A"/>
    <property type="match status" value="1"/>
</dbReference>
<reference evidence="4 5" key="1">
    <citation type="submission" date="2020-07" db="EMBL/GenBank/DDBJ databases">
        <title>Sequencing the genomes of 1000 actinobacteria strains.</title>
        <authorList>
            <person name="Klenk H.-P."/>
        </authorList>
    </citation>
    <scope>NUCLEOTIDE SEQUENCE [LARGE SCALE GENOMIC DNA]</scope>
    <source>
        <strain evidence="4 5">DSM 19663</strain>
    </source>
</reference>
<dbReference type="GO" id="GO:0006508">
    <property type="term" value="P:proteolysis"/>
    <property type="evidence" value="ECO:0007669"/>
    <property type="project" value="InterPro"/>
</dbReference>
<sequence>MTAPRIRKTPEGGAGLGAVVGRHPRPLAITALATAFSILGAAAVATGMAAVPPTADAVAAPETDADLRTPSADPTPDREPSRAGPSSAIAPTRVRTCSIRTLASDGRLAEFVGVVVNAETGEVLFEKDASTPARHGSVLKVLTAAVALRVLGPGYQLQTRVEQGSEPGQIVLVGGGDATLSALAPGQESVYRGAPKLSDLAAQAVSAYGAANPDAPEITEVLLDATYWNPADRWDPSWDPSVVSIGYQSEVTALQVDGDRQNPAVDTSPRSADPITRAGEAFALALGAAGNPGGRPSVRVGVASGGAELAVVRSQPVSRLIEKMLMNSDNTLSEMLARVVSKESGFDGSAASLTQAYATALQPYGVALDPGMVIRDGSGLSPLNAVSPLYYARFFDVIAAGGGDLPVLAAGLPVAGRSGSLANRFVGDAAVARGSVSAKTGWITTAYSLSGIITAADGTTLTFAFSAIGNVEGSARAALDLLAAGAYRCGDNLTTL</sequence>
<feature type="region of interest" description="Disordered" evidence="3">
    <location>
        <begin position="60"/>
        <end position="90"/>
    </location>
</feature>
<dbReference type="PRINTS" id="PR00922">
    <property type="entry name" value="DADACBPTASE3"/>
</dbReference>
<keyword evidence="4" id="KW-0645">Protease</keyword>
<accession>A0A839E6I1</accession>
<proteinExistence type="inferred from homology"/>
<dbReference type="GO" id="GO:0009002">
    <property type="term" value="F:serine-type D-Ala-D-Ala carboxypeptidase activity"/>
    <property type="evidence" value="ECO:0007669"/>
    <property type="project" value="UniProtKB-EC"/>
</dbReference>
<gene>
    <name evidence="4" type="ORF">FHX53_001878</name>
</gene>
<keyword evidence="2 4" id="KW-0378">Hydrolase</keyword>
<organism evidence="4 5">
    <name type="scientific">Microcella alkalica</name>
    <dbReference type="NCBI Taxonomy" id="355930"/>
    <lineage>
        <taxon>Bacteria</taxon>
        <taxon>Bacillati</taxon>
        <taxon>Actinomycetota</taxon>
        <taxon>Actinomycetes</taxon>
        <taxon>Micrococcales</taxon>
        <taxon>Microbacteriaceae</taxon>
        <taxon>Microcella</taxon>
    </lineage>
</organism>
<comment type="caution">
    <text evidence="4">The sequence shown here is derived from an EMBL/GenBank/DDBJ whole genome shotgun (WGS) entry which is preliminary data.</text>
</comment>
<name>A0A839E6I1_9MICO</name>
<comment type="similarity">
    <text evidence="1">Belongs to the peptidase S13 family.</text>
</comment>
<dbReference type="EC" id="3.4.21.-" evidence="4"/>
<keyword evidence="4" id="KW-0121">Carboxypeptidase</keyword>
<dbReference type="Proteomes" id="UP000585905">
    <property type="component" value="Unassembled WGS sequence"/>
</dbReference>
<dbReference type="InterPro" id="IPR012338">
    <property type="entry name" value="Beta-lactam/transpept-like"/>
</dbReference>
<dbReference type="EMBL" id="JACGWX010000004">
    <property type="protein sequence ID" value="MBA8848279.1"/>
    <property type="molecule type" value="Genomic_DNA"/>
</dbReference>
<evidence type="ECO:0000256" key="3">
    <source>
        <dbReference type="SAM" id="MobiDB-lite"/>
    </source>
</evidence>
<dbReference type="PANTHER" id="PTHR30023">
    <property type="entry name" value="D-ALANYL-D-ALANINE CARBOXYPEPTIDASE"/>
    <property type="match status" value="1"/>
</dbReference>
<dbReference type="GO" id="GO:0000270">
    <property type="term" value="P:peptidoglycan metabolic process"/>
    <property type="evidence" value="ECO:0007669"/>
    <property type="project" value="TreeGrafter"/>
</dbReference>
<dbReference type="RefSeq" id="WP_182491075.1">
    <property type="nucleotide sequence ID" value="NZ_BAAAOV010000004.1"/>
</dbReference>
<evidence type="ECO:0000256" key="1">
    <source>
        <dbReference type="ARBA" id="ARBA00006096"/>
    </source>
</evidence>
<evidence type="ECO:0000313" key="5">
    <source>
        <dbReference type="Proteomes" id="UP000585905"/>
    </source>
</evidence>
<dbReference type="AlphaFoldDB" id="A0A839E6I1"/>
<dbReference type="InterPro" id="IPR000667">
    <property type="entry name" value="Peptidase_S13"/>
</dbReference>
<keyword evidence="5" id="KW-1185">Reference proteome</keyword>
<dbReference type="EC" id="3.4.16.4" evidence="4"/>
<protein>
    <submittedName>
        <fullName evidence="4">D-alanyl-D-alanine carboxypeptidase/D-alanyl-D-alanine-endopeptidase (Penicillin-binding protein 4)</fullName>
        <ecNumber evidence="4">3.4.16.4</ecNumber>
        <ecNumber evidence="4">3.4.21.-</ecNumber>
    </submittedName>
</protein>